<dbReference type="SUPFAM" id="SSF52540">
    <property type="entry name" value="P-loop containing nucleoside triphosphate hydrolases"/>
    <property type="match status" value="1"/>
</dbReference>
<evidence type="ECO:0000259" key="5">
    <source>
        <dbReference type="Pfam" id="PF03668"/>
    </source>
</evidence>
<dbReference type="Pfam" id="PF22740">
    <property type="entry name" value="PapZ_C"/>
    <property type="match status" value="1"/>
</dbReference>
<accession>A0ABT9Y6B8</accession>
<dbReference type="InterPro" id="IPR027417">
    <property type="entry name" value="P-loop_NTPase"/>
</dbReference>
<dbReference type="EMBL" id="JAUSUE010000002">
    <property type="protein sequence ID" value="MDQ0202694.1"/>
    <property type="molecule type" value="Genomic_DNA"/>
</dbReference>
<dbReference type="Gene3D" id="3.40.50.300">
    <property type="entry name" value="P-loop containing nucleotide triphosphate hydrolases"/>
    <property type="match status" value="1"/>
</dbReference>
<comment type="caution">
    <text evidence="7">The sequence shown here is derived from an EMBL/GenBank/DDBJ whole genome shotgun (WGS) entry which is preliminary data.</text>
</comment>
<evidence type="ECO:0000256" key="2">
    <source>
        <dbReference type="ARBA" id="ARBA00022840"/>
    </source>
</evidence>
<feature type="domain" description="RapZ C-terminal" evidence="6">
    <location>
        <begin position="168"/>
        <end position="287"/>
    </location>
</feature>
<keyword evidence="1 4" id="KW-0547">Nucleotide-binding</keyword>
<protein>
    <submittedName>
        <fullName evidence="7">UPF0042 nucleotide-binding protein</fullName>
    </submittedName>
</protein>
<feature type="binding site" evidence="4">
    <location>
        <begin position="14"/>
        <end position="21"/>
    </location>
    <ligand>
        <name>ATP</name>
        <dbReference type="ChEBI" id="CHEBI:30616"/>
    </ligand>
</feature>
<evidence type="ECO:0000313" key="8">
    <source>
        <dbReference type="Proteomes" id="UP001239167"/>
    </source>
</evidence>
<dbReference type="InterPro" id="IPR053930">
    <property type="entry name" value="RapZ-like_N"/>
</dbReference>
<proteinExistence type="inferred from homology"/>
<keyword evidence="8" id="KW-1185">Reference proteome</keyword>
<dbReference type="RefSeq" id="WP_196605291.1">
    <property type="nucleotide sequence ID" value="NZ_CP116940.1"/>
</dbReference>
<evidence type="ECO:0000256" key="1">
    <source>
        <dbReference type="ARBA" id="ARBA00022741"/>
    </source>
</evidence>
<evidence type="ECO:0000259" key="6">
    <source>
        <dbReference type="Pfam" id="PF22740"/>
    </source>
</evidence>
<dbReference type="PIRSF" id="PIRSF005052">
    <property type="entry name" value="P-loopkin"/>
    <property type="match status" value="1"/>
</dbReference>
<reference evidence="7 8" key="1">
    <citation type="submission" date="2023-07" db="EMBL/GenBank/DDBJ databases">
        <title>Genomic Encyclopedia of Type Strains, Phase IV (KMG-IV): sequencing the most valuable type-strain genomes for metagenomic binning, comparative biology and taxonomic classification.</title>
        <authorList>
            <person name="Goeker M."/>
        </authorList>
    </citation>
    <scope>NUCLEOTIDE SEQUENCE [LARGE SCALE GENOMIC DNA]</scope>
    <source>
        <strain evidence="7 8">DSM 16980</strain>
    </source>
</reference>
<feature type="binding site" evidence="4">
    <location>
        <begin position="65"/>
        <end position="68"/>
    </location>
    <ligand>
        <name>GTP</name>
        <dbReference type="ChEBI" id="CHEBI:37565"/>
    </ligand>
</feature>
<dbReference type="NCBIfam" id="NF003828">
    <property type="entry name" value="PRK05416.1"/>
    <property type="match status" value="1"/>
</dbReference>
<dbReference type="InterPro" id="IPR005337">
    <property type="entry name" value="RapZ-like"/>
</dbReference>
<gene>
    <name evidence="7" type="ORF">J2S01_000387</name>
</gene>
<name>A0ABT9Y6B8_9FIRM</name>
<dbReference type="PANTHER" id="PTHR30448:SF0">
    <property type="entry name" value="RNASE ADAPTER PROTEIN RAPZ"/>
    <property type="match status" value="1"/>
</dbReference>
<keyword evidence="3 4" id="KW-0342">GTP-binding</keyword>
<dbReference type="HAMAP" id="MF_00636">
    <property type="entry name" value="RapZ_like"/>
    <property type="match status" value="1"/>
</dbReference>
<organism evidence="7 8">
    <name type="scientific">Pectinatus haikarae</name>
    <dbReference type="NCBI Taxonomy" id="349096"/>
    <lineage>
        <taxon>Bacteria</taxon>
        <taxon>Bacillati</taxon>
        <taxon>Bacillota</taxon>
        <taxon>Negativicutes</taxon>
        <taxon>Selenomonadales</taxon>
        <taxon>Selenomonadaceae</taxon>
        <taxon>Pectinatus</taxon>
    </lineage>
</organism>
<evidence type="ECO:0000313" key="7">
    <source>
        <dbReference type="EMBL" id="MDQ0202694.1"/>
    </source>
</evidence>
<evidence type="ECO:0000256" key="3">
    <source>
        <dbReference type="ARBA" id="ARBA00023134"/>
    </source>
</evidence>
<dbReference type="Pfam" id="PF03668">
    <property type="entry name" value="RapZ-like_N"/>
    <property type="match status" value="1"/>
</dbReference>
<dbReference type="InterPro" id="IPR053931">
    <property type="entry name" value="RapZ_C"/>
</dbReference>
<keyword evidence="2 4" id="KW-0067">ATP-binding</keyword>
<evidence type="ECO:0000256" key="4">
    <source>
        <dbReference type="HAMAP-Rule" id="MF_00636"/>
    </source>
</evidence>
<feature type="domain" description="RapZ-like N-terminal" evidence="5">
    <location>
        <begin position="8"/>
        <end position="161"/>
    </location>
</feature>
<dbReference type="PANTHER" id="PTHR30448">
    <property type="entry name" value="RNASE ADAPTER PROTEIN RAPZ"/>
    <property type="match status" value="1"/>
</dbReference>
<dbReference type="Proteomes" id="UP001239167">
    <property type="component" value="Unassembled WGS sequence"/>
</dbReference>
<sequence length="297" mass="34360">MQQKEDFRLIIVTGMSGSGKTQACRNLEDLGYFCVDNLPPVFIPKFAELCMHSAGHVSRVVLVVDTRSREFFDTFVHVLKQMDEENKAFELLFMEASDEVIIRRYKETRRRHPMAPSSRISEGINMERERLAGVRNKATYIIDTSALLKTELKQKIVRLFGDAYVDQMNINILSFGFKFGMPLDADMVLDVRFLPNPFYIEKMRHKSGAVPEVAQYIAKWPVTQQFMEKLDDLVNFLIPQYIKEGKSQLVIAIGCTGGMHRSVFIARHLFDLLKNRGYLANLEHRDLMKNDVYEHLQ</sequence>